<dbReference type="InterPro" id="IPR016187">
    <property type="entry name" value="CTDL_fold"/>
</dbReference>
<evidence type="ECO:0000259" key="1">
    <source>
        <dbReference type="PROSITE" id="PS50041"/>
    </source>
</evidence>
<accession>A0AAD4K3K6</accession>
<keyword evidence="3" id="KW-1185">Reference proteome</keyword>
<dbReference type="Gene3D" id="3.10.100.10">
    <property type="entry name" value="Mannose-Binding Protein A, subunit A"/>
    <property type="match status" value="1"/>
</dbReference>
<sequence length="176" mass="20593">ICNKYSQINQYQSLIGSNFSTRVEYKQVTRVPKDLISRLEPFKLIGQKYYYNATTEMNWFQAAQKCRKLGGNLINLASNQERQIISLNLDKTKKYWLDINNLGQTEYVSIATGSNAEYVKWFEEDVHDNNIEDEKCVALVNDYQDDGFVMKKMNCLEKCRYICQLTSPRTISVLVW</sequence>
<dbReference type="Proteomes" id="UP001200034">
    <property type="component" value="Unassembled WGS sequence"/>
</dbReference>
<evidence type="ECO:0000313" key="2">
    <source>
        <dbReference type="EMBL" id="KAH8376912.1"/>
    </source>
</evidence>
<dbReference type="SUPFAM" id="SSF56436">
    <property type="entry name" value="C-type lectin-like"/>
    <property type="match status" value="1"/>
</dbReference>
<proteinExistence type="predicted"/>
<dbReference type="PROSITE" id="PS50041">
    <property type="entry name" value="C_TYPE_LECTIN_2"/>
    <property type="match status" value="1"/>
</dbReference>
<feature type="domain" description="C-type lectin" evidence="1">
    <location>
        <begin position="44"/>
        <end position="164"/>
    </location>
</feature>
<dbReference type="InterPro" id="IPR016186">
    <property type="entry name" value="C-type_lectin-like/link_sf"/>
</dbReference>
<reference evidence="2" key="1">
    <citation type="journal article" date="2021" name="Mol. Ecol. Resour.">
        <title>Phylogenomic analyses of the genus Drosophila reveals genomic signals of climate adaptation.</title>
        <authorList>
            <person name="Li F."/>
            <person name="Rane R.V."/>
            <person name="Luria V."/>
            <person name="Xiong Z."/>
            <person name="Chen J."/>
            <person name="Li Z."/>
            <person name="Catullo R.A."/>
            <person name="Griffin P.C."/>
            <person name="Schiffer M."/>
            <person name="Pearce S."/>
            <person name="Lee S.F."/>
            <person name="McElroy K."/>
            <person name="Stocker A."/>
            <person name="Shirriffs J."/>
            <person name="Cockerell F."/>
            <person name="Coppin C."/>
            <person name="Sgro C.M."/>
            <person name="Karger A."/>
            <person name="Cain J.W."/>
            <person name="Weber J.A."/>
            <person name="Santpere G."/>
            <person name="Kirschner M.W."/>
            <person name="Hoffmann A.A."/>
            <person name="Oakeshott J.G."/>
            <person name="Zhang G."/>
        </authorList>
    </citation>
    <scope>NUCLEOTIDE SEQUENCE</scope>
    <source>
        <strain evidence="2">BGI-SZ-2011g</strain>
    </source>
</reference>
<dbReference type="AlphaFoldDB" id="A0AAD4K3K6"/>
<organism evidence="2 3">
    <name type="scientific">Drosophila rubida</name>
    <dbReference type="NCBI Taxonomy" id="30044"/>
    <lineage>
        <taxon>Eukaryota</taxon>
        <taxon>Metazoa</taxon>
        <taxon>Ecdysozoa</taxon>
        <taxon>Arthropoda</taxon>
        <taxon>Hexapoda</taxon>
        <taxon>Insecta</taxon>
        <taxon>Pterygota</taxon>
        <taxon>Neoptera</taxon>
        <taxon>Endopterygota</taxon>
        <taxon>Diptera</taxon>
        <taxon>Brachycera</taxon>
        <taxon>Muscomorpha</taxon>
        <taxon>Ephydroidea</taxon>
        <taxon>Drosophilidae</taxon>
        <taxon>Drosophila</taxon>
    </lineage>
</organism>
<feature type="non-terminal residue" evidence="2">
    <location>
        <position position="1"/>
    </location>
</feature>
<dbReference type="EMBL" id="JAJJHW010001127">
    <property type="protein sequence ID" value="KAH8376912.1"/>
    <property type="molecule type" value="Genomic_DNA"/>
</dbReference>
<name>A0AAD4K3K6_9MUSC</name>
<comment type="caution">
    <text evidence="2">The sequence shown here is derived from an EMBL/GenBank/DDBJ whole genome shotgun (WGS) entry which is preliminary data.</text>
</comment>
<dbReference type="SMART" id="SM00034">
    <property type="entry name" value="CLECT"/>
    <property type="match status" value="1"/>
</dbReference>
<dbReference type="Pfam" id="PF00059">
    <property type="entry name" value="Lectin_C"/>
    <property type="match status" value="1"/>
</dbReference>
<gene>
    <name evidence="2" type="ORF">KR093_002193</name>
</gene>
<dbReference type="CDD" id="cd00037">
    <property type="entry name" value="CLECT"/>
    <property type="match status" value="1"/>
</dbReference>
<evidence type="ECO:0000313" key="3">
    <source>
        <dbReference type="Proteomes" id="UP001200034"/>
    </source>
</evidence>
<protein>
    <recommendedName>
        <fullName evidence="1">C-type lectin domain-containing protein</fullName>
    </recommendedName>
</protein>
<dbReference type="InterPro" id="IPR001304">
    <property type="entry name" value="C-type_lectin-like"/>
</dbReference>